<protein>
    <submittedName>
        <fullName evidence="1">Uncharacterized protein</fullName>
    </submittedName>
</protein>
<sequence length="105" mass="12503">MLCVFITSSLSLSSLEIFFQTLHSCKCGHINLRQNDLILCDFFLQLFIMIQEEEVKTFKFIQIILDNQHSIRSNLDFFRNNQNNAFRDIFRDLDITFLEDNYHGC</sequence>
<reference evidence="1 2" key="2">
    <citation type="journal article" date="2022" name="Mol. Biol. Evol.">
        <title>Comparative Genomics Reveals Insights into the Divergent Evolution of Astigmatic Mites and Household Pest Adaptations.</title>
        <authorList>
            <person name="Xiong Q."/>
            <person name="Wan A.T."/>
            <person name="Liu X."/>
            <person name="Fung C.S."/>
            <person name="Xiao X."/>
            <person name="Malainual N."/>
            <person name="Hou J."/>
            <person name="Wang L."/>
            <person name="Wang M."/>
            <person name="Yang K.Y."/>
            <person name="Cui Y."/>
            <person name="Leung E.L."/>
            <person name="Nong W."/>
            <person name="Shin S.K."/>
            <person name="Au S.W."/>
            <person name="Jeong K.Y."/>
            <person name="Chew F.T."/>
            <person name="Hui J.H."/>
            <person name="Leung T.F."/>
            <person name="Tungtrongchitr A."/>
            <person name="Zhong N."/>
            <person name="Liu Z."/>
            <person name="Tsui S.K."/>
        </authorList>
    </citation>
    <scope>NUCLEOTIDE SEQUENCE [LARGE SCALE GENOMIC DNA]</scope>
    <source>
        <strain evidence="1">Derp</strain>
    </source>
</reference>
<dbReference type="EMBL" id="NJHN03000051">
    <property type="protein sequence ID" value="KAH9420271.1"/>
    <property type="molecule type" value="Genomic_DNA"/>
</dbReference>
<organism evidence="1 2">
    <name type="scientific">Dermatophagoides pteronyssinus</name>
    <name type="common">European house dust mite</name>
    <dbReference type="NCBI Taxonomy" id="6956"/>
    <lineage>
        <taxon>Eukaryota</taxon>
        <taxon>Metazoa</taxon>
        <taxon>Ecdysozoa</taxon>
        <taxon>Arthropoda</taxon>
        <taxon>Chelicerata</taxon>
        <taxon>Arachnida</taxon>
        <taxon>Acari</taxon>
        <taxon>Acariformes</taxon>
        <taxon>Sarcoptiformes</taxon>
        <taxon>Astigmata</taxon>
        <taxon>Psoroptidia</taxon>
        <taxon>Analgoidea</taxon>
        <taxon>Pyroglyphidae</taxon>
        <taxon>Dermatophagoidinae</taxon>
        <taxon>Dermatophagoides</taxon>
    </lineage>
</organism>
<name>A0ABQ8JCD9_DERPT</name>
<keyword evidence="2" id="KW-1185">Reference proteome</keyword>
<gene>
    <name evidence="1" type="ORF">DERP_011184</name>
</gene>
<proteinExistence type="predicted"/>
<evidence type="ECO:0000313" key="2">
    <source>
        <dbReference type="Proteomes" id="UP000887458"/>
    </source>
</evidence>
<evidence type="ECO:0000313" key="1">
    <source>
        <dbReference type="EMBL" id="KAH9420271.1"/>
    </source>
</evidence>
<accession>A0ABQ8JCD9</accession>
<comment type="caution">
    <text evidence="1">The sequence shown here is derived from an EMBL/GenBank/DDBJ whole genome shotgun (WGS) entry which is preliminary data.</text>
</comment>
<dbReference type="Proteomes" id="UP000887458">
    <property type="component" value="Unassembled WGS sequence"/>
</dbReference>
<reference evidence="1 2" key="1">
    <citation type="journal article" date="2018" name="J. Allergy Clin. Immunol.">
        <title>High-quality assembly of Dermatophagoides pteronyssinus genome and transcriptome reveals a wide range of novel allergens.</title>
        <authorList>
            <person name="Liu X.Y."/>
            <person name="Yang K.Y."/>
            <person name="Wang M.Q."/>
            <person name="Kwok J.S."/>
            <person name="Zeng X."/>
            <person name="Yang Z."/>
            <person name="Xiao X.J."/>
            <person name="Lau C.P."/>
            <person name="Li Y."/>
            <person name="Huang Z.M."/>
            <person name="Ba J.G."/>
            <person name="Yim A.K."/>
            <person name="Ouyang C.Y."/>
            <person name="Ngai S.M."/>
            <person name="Chan T.F."/>
            <person name="Leung E.L."/>
            <person name="Liu L."/>
            <person name="Liu Z.G."/>
            <person name="Tsui S.K."/>
        </authorList>
    </citation>
    <scope>NUCLEOTIDE SEQUENCE [LARGE SCALE GENOMIC DNA]</scope>
    <source>
        <strain evidence="1">Derp</strain>
    </source>
</reference>